<dbReference type="GO" id="GO:0015977">
    <property type="term" value="P:carbon fixation"/>
    <property type="evidence" value="ECO:0007669"/>
    <property type="project" value="UniProtKB-UniRule"/>
</dbReference>
<evidence type="ECO:0000256" key="6">
    <source>
        <dbReference type="HAMAP-Rule" id="MF_00854"/>
    </source>
</evidence>
<dbReference type="EMBL" id="JTHE03000061">
    <property type="protein sequence ID" value="MCM1983442.1"/>
    <property type="molecule type" value="Genomic_DNA"/>
</dbReference>
<evidence type="ECO:0000256" key="5">
    <source>
        <dbReference type="ARBA" id="ARBA00024446"/>
    </source>
</evidence>
<evidence type="ECO:0000256" key="1">
    <source>
        <dbReference type="ARBA" id="ARBA00022531"/>
    </source>
</evidence>
<evidence type="ECO:0000256" key="3">
    <source>
        <dbReference type="ARBA" id="ARBA00023587"/>
    </source>
</evidence>
<dbReference type="AlphaFoldDB" id="A0ABD4T5C4"/>
<dbReference type="GO" id="GO:0015979">
    <property type="term" value="P:photosynthesis"/>
    <property type="evidence" value="ECO:0007669"/>
    <property type="project" value="UniProtKB-KW"/>
</dbReference>
<keyword evidence="2 6" id="KW-0120">Carbon dioxide fixation</keyword>
<dbReference type="HAMAP" id="MF_00854">
    <property type="entry name" value="CcmK"/>
    <property type="match status" value="1"/>
</dbReference>
<proteinExistence type="inferred from homology"/>
<dbReference type="InterPro" id="IPR044872">
    <property type="entry name" value="CcmK/CsoS1_BMC"/>
</dbReference>
<evidence type="ECO:0000313" key="9">
    <source>
        <dbReference type="Proteomes" id="UP000031561"/>
    </source>
</evidence>
<sequence length="103" mass="10999">MPQAVGVIQTSGFPSVLAAADAMVKASEVVLVHFDLAERAQFFVAIRGKVSDVEVAMEAGKTAAVEAAGGSVTNHYIVRNPPENVESVLPIHFTDLVEDFRIF</sequence>
<comment type="caution">
    <text evidence="8">The sequence shown here is derived from an EMBL/GenBank/DDBJ whole genome shotgun (WGS) entry which is preliminary data.</text>
</comment>
<dbReference type="RefSeq" id="WP_166275212.1">
    <property type="nucleotide sequence ID" value="NZ_JTHE03000061.1"/>
</dbReference>
<evidence type="ECO:0000256" key="2">
    <source>
        <dbReference type="ARBA" id="ARBA00023300"/>
    </source>
</evidence>
<dbReference type="PROSITE" id="PS51930">
    <property type="entry name" value="BMC_2"/>
    <property type="match status" value="1"/>
</dbReference>
<dbReference type="Gene3D" id="3.30.70.1710">
    <property type="match status" value="1"/>
</dbReference>
<dbReference type="InterPro" id="IPR050575">
    <property type="entry name" value="BMC_shell"/>
</dbReference>
<dbReference type="Pfam" id="PF00936">
    <property type="entry name" value="BMC"/>
    <property type="match status" value="1"/>
</dbReference>
<comment type="subunit">
    <text evidence="6">Homohexamer. Interacts with CcmN and CcmO in the carboxysome.</text>
</comment>
<evidence type="ECO:0000259" key="7">
    <source>
        <dbReference type="PROSITE" id="PS51930"/>
    </source>
</evidence>
<dbReference type="GO" id="GO:0031470">
    <property type="term" value="C:carboxysome"/>
    <property type="evidence" value="ECO:0007669"/>
    <property type="project" value="UniProtKB-SubCell"/>
</dbReference>
<dbReference type="PANTHER" id="PTHR33941">
    <property type="entry name" value="PROPANEDIOL UTILIZATION PROTEIN PDUA"/>
    <property type="match status" value="1"/>
</dbReference>
<reference evidence="8 9" key="1">
    <citation type="journal article" date="2015" name="Genome Announc.">
        <title>Draft Genome Sequence of Filamentous Marine Cyanobacterium Lyngbya confervoides Strain BDU141951.</title>
        <authorList>
            <person name="Chandrababunaidu M.M."/>
            <person name="Sen D."/>
            <person name="Tripathy S."/>
        </authorList>
    </citation>
    <scope>NUCLEOTIDE SEQUENCE [LARGE SCALE GENOMIC DNA]</scope>
    <source>
        <strain evidence="8 9">BDU141951</strain>
    </source>
</reference>
<keyword evidence="1 6" id="KW-0602">Photosynthesis</keyword>
<dbReference type="InterPro" id="IPR046380">
    <property type="entry name" value="CcmK"/>
</dbReference>
<dbReference type="InterPro" id="IPR037233">
    <property type="entry name" value="CcmK-like_sf"/>
</dbReference>
<comment type="subcellular location">
    <subcellularLocation>
        <location evidence="3 6">Carboxysome</location>
    </subcellularLocation>
</comment>
<evidence type="ECO:0000256" key="4">
    <source>
        <dbReference type="ARBA" id="ARBA00023669"/>
    </source>
</evidence>
<dbReference type="SMART" id="SM00877">
    <property type="entry name" value="BMC"/>
    <property type="match status" value="1"/>
</dbReference>
<dbReference type="PANTHER" id="PTHR33941:SF13">
    <property type="entry name" value="CARBOXYSOME SHELL PROTEIN CCMK4"/>
    <property type="match status" value="1"/>
</dbReference>
<dbReference type="Proteomes" id="UP000031561">
    <property type="component" value="Unassembled WGS sequence"/>
</dbReference>
<dbReference type="InterPro" id="IPR000249">
    <property type="entry name" value="BMC_dom"/>
</dbReference>
<gene>
    <name evidence="6" type="primary">ccmK</name>
    <name evidence="8" type="ORF">QQ91_0011500</name>
</gene>
<keyword evidence="9" id="KW-1185">Reference proteome</keyword>
<comment type="similarity">
    <text evidence="6">Belongs to the bacterial microcompartments protein family. CcmK subfamily.</text>
</comment>
<accession>A0ABD4T5C4</accession>
<organism evidence="8 9">
    <name type="scientific">Lyngbya confervoides BDU141951</name>
    <dbReference type="NCBI Taxonomy" id="1574623"/>
    <lineage>
        <taxon>Bacteria</taxon>
        <taxon>Bacillati</taxon>
        <taxon>Cyanobacteriota</taxon>
        <taxon>Cyanophyceae</taxon>
        <taxon>Oscillatoriophycideae</taxon>
        <taxon>Oscillatoriales</taxon>
        <taxon>Microcoleaceae</taxon>
        <taxon>Lyngbya</taxon>
    </lineage>
</organism>
<dbReference type="SUPFAM" id="SSF143414">
    <property type="entry name" value="CcmK-like"/>
    <property type="match status" value="1"/>
</dbReference>
<dbReference type="GO" id="GO:0043886">
    <property type="term" value="F:structural constituent of carboxysome shell"/>
    <property type="evidence" value="ECO:0007669"/>
    <property type="project" value="UniProtKB-UniRule"/>
</dbReference>
<evidence type="ECO:0000313" key="8">
    <source>
        <dbReference type="EMBL" id="MCM1983442.1"/>
    </source>
</evidence>
<keyword evidence="4 6" id="KW-1282">Carboxysome</keyword>
<feature type="domain" description="BMC" evidence="7">
    <location>
        <begin position="4"/>
        <end position="90"/>
    </location>
</feature>
<protein>
    <recommendedName>
        <fullName evidence="6">Carboxysome shell protein CcmK</fullName>
    </recommendedName>
    <alternativeName>
        <fullName evidence="6">Carbon dioxide-concentrating mechanism protein CcmK</fullName>
    </alternativeName>
</protein>
<name>A0ABD4T5C4_9CYAN</name>
<keyword evidence="5" id="KW-1283">Bacterial microcompartment</keyword>
<comment type="function">
    <text evidence="6">One of the shell proteins of the carboxysome, a polyhedral inclusion where RuBisCO (ribulose bisphosphate carboxylase, rbcL-rbcS) is sequestered. Assembles into hexamers which make sheets that form the facets of the polyhedral carboxysome. The hexamer central pore probably regulates metabolite flux.</text>
</comment>
<comment type="domain">
    <text evidence="6">The tight homohexamer forms a small pore which is positively charged.</text>
</comment>